<dbReference type="Proteomes" id="UP000807353">
    <property type="component" value="Unassembled WGS sequence"/>
</dbReference>
<evidence type="ECO:0000313" key="1">
    <source>
        <dbReference type="EMBL" id="KAF9458312.1"/>
    </source>
</evidence>
<keyword evidence="2" id="KW-1185">Reference proteome</keyword>
<protein>
    <submittedName>
        <fullName evidence="1">Uncharacterized protein</fullName>
    </submittedName>
</protein>
<sequence length="153" mass="16789">MTNYGDNLLLSQVPGRSYDTNGTSVVARFPNGLIAAIFIGETPGVHISFPIDILVEFWGENRILDLLQLPLVPTLQPSRLVPTFSFSTQFIQLAMIERKSMLDRYVLYINSLGHTLQLPCPLPRDVIAGLVHEGLLISLGGLTCILPCTAPND</sequence>
<organism evidence="1 2">
    <name type="scientific">Collybia nuda</name>
    <dbReference type="NCBI Taxonomy" id="64659"/>
    <lineage>
        <taxon>Eukaryota</taxon>
        <taxon>Fungi</taxon>
        <taxon>Dikarya</taxon>
        <taxon>Basidiomycota</taxon>
        <taxon>Agaricomycotina</taxon>
        <taxon>Agaricomycetes</taxon>
        <taxon>Agaricomycetidae</taxon>
        <taxon>Agaricales</taxon>
        <taxon>Tricholomatineae</taxon>
        <taxon>Clitocybaceae</taxon>
        <taxon>Collybia</taxon>
    </lineage>
</organism>
<dbReference type="EMBL" id="MU150344">
    <property type="protein sequence ID" value="KAF9458312.1"/>
    <property type="molecule type" value="Genomic_DNA"/>
</dbReference>
<comment type="caution">
    <text evidence="1">The sequence shown here is derived from an EMBL/GenBank/DDBJ whole genome shotgun (WGS) entry which is preliminary data.</text>
</comment>
<evidence type="ECO:0000313" key="2">
    <source>
        <dbReference type="Proteomes" id="UP000807353"/>
    </source>
</evidence>
<name>A0A9P5XV46_9AGAR</name>
<dbReference type="AlphaFoldDB" id="A0A9P5XV46"/>
<gene>
    <name evidence="1" type="ORF">BDZ94DRAFT_114602</name>
</gene>
<proteinExistence type="predicted"/>
<accession>A0A9P5XV46</accession>
<reference evidence="1" key="1">
    <citation type="submission" date="2020-11" db="EMBL/GenBank/DDBJ databases">
        <authorList>
            <consortium name="DOE Joint Genome Institute"/>
            <person name="Ahrendt S."/>
            <person name="Riley R."/>
            <person name="Andreopoulos W."/>
            <person name="Labutti K."/>
            <person name="Pangilinan J."/>
            <person name="Ruiz-Duenas F.J."/>
            <person name="Barrasa J.M."/>
            <person name="Sanchez-Garcia M."/>
            <person name="Camarero S."/>
            <person name="Miyauchi S."/>
            <person name="Serrano A."/>
            <person name="Linde D."/>
            <person name="Babiker R."/>
            <person name="Drula E."/>
            <person name="Ayuso-Fernandez I."/>
            <person name="Pacheco R."/>
            <person name="Padilla G."/>
            <person name="Ferreira P."/>
            <person name="Barriuso J."/>
            <person name="Kellner H."/>
            <person name="Castanera R."/>
            <person name="Alfaro M."/>
            <person name="Ramirez L."/>
            <person name="Pisabarro A.G."/>
            <person name="Kuo A."/>
            <person name="Tritt A."/>
            <person name="Lipzen A."/>
            <person name="He G."/>
            <person name="Yan M."/>
            <person name="Ng V."/>
            <person name="Cullen D."/>
            <person name="Martin F."/>
            <person name="Rosso M.-N."/>
            <person name="Henrissat B."/>
            <person name="Hibbett D."/>
            <person name="Martinez A.T."/>
            <person name="Grigoriev I.V."/>
        </authorList>
    </citation>
    <scope>NUCLEOTIDE SEQUENCE</scope>
    <source>
        <strain evidence="1">CBS 247.69</strain>
    </source>
</reference>